<evidence type="ECO:0000313" key="2">
    <source>
        <dbReference type="Proteomes" id="UP000821845"/>
    </source>
</evidence>
<organism evidence="1 2">
    <name type="scientific">Hyalomma asiaticum</name>
    <name type="common">Tick</name>
    <dbReference type="NCBI Taxonomy" id="266040"/>
    <lineage>
        <taxon>Eukaryota</taxon>
        <taxon>Metazoa</taxon>
        <taxon>Ecdysozoa</taxon>
        <taxon>Arthropoda</taxon>
        <taxon>Chelicerata</taxon>
        <taxon>Arachnida</taxon>
        <taxon>Acari</taxon>
        <taxon>Parasitiformes</taxon>
        <taxon>Ixodida</taxon>
        <taxon>Ixodoidea</taxon>
        <taxon>Ixodidae</taxon>
        <taxon>Hyalomminae</taxon>
        <taxon>Hyalomma</taxon>
    </lineage>
</organism>
<dbReference type="EMBL" id="CM023488">
    <property type="protein sequence ID" value="KAH6924985.1"/>
    <property type="molecule type" value="Genomic_DNA"/>
</dbReference>
<evidence type="ECO:0000313" key="1">
    <source>
        <dbReference type="EMBL" id="KAH6924985.1"/>
    </source>
</evidence>
<proteinExistence type="predicted"/>
<accession>A0ACB7RR50</accession>
<dbReference type="Proteomes" id="UP000821845">
    <property type="component" value="Chromosome 8"/>
</dbReference>
<protein>
    <submittedName>
        <fullName evidence="1">Uncharacterized protein</fullName>
    </submittedName>
</protein>
<sequence length="107" mass="11350">MDGCGCSAKRAGAFPVRQSPSSTSRARNASPSPVAAGVAPHSCETRYVPLQTTAAHSTIGGRRSCFPELSAADIRASYISRHQRDRVPPLFTLPQGQKRCTNNHGGD</sequence>
<gene>
    <name evidence="1" type="ORF">HPB50_027056</name>
</gene>
<keyword evidence="2" id="KW-1185">Reference proteome</keyword>
<comment type="caution">
    <text evidence="1">The sequence shown here is derived from an EMBL/GenBank/DDBJ whole genome shotgun (WGS) entry which is preliminary data.</text>
</comment>
<reference evidence="1" key="1">
    <citation type="submission" date="2020-05" db="EMBL/GenBank/DDBJ databases">
        <title>Large-scale comparative analyses of tick genomes elucidate their genetic diversity and vector capacities.</title>
        <authorList>
            <person name="Jia N."/>
            <person name="Wang J."/>
            <person name="Shi W."/>
            <person name="Du L."/>
            <person name="Sun Y."/>
            <person name="Zhan W."/>
            <person name="Jiang J."/>
            <person name="Wang Q."/>
            <person name="Zhang B."/>
            <person name="Ji P."/>
            <person name="Sakyi L.B."/>
            <person name="Cui X."/>
            <person name="Yuan T."/>
            <person name="Jiang B."/>
            <person name="Yang W."/>
            <person name="Lam T.T.-Y."/>
            <person name="Chang Q."/>
            <person name="Ding S."/>
            <person name="Wang X."/>
            <person name="Zhu J."/>
            <person name="Ruan X."/>
            <person name="Zhao L."/>
            <person name="Wei J."/>
            <person name="Que T."/>
            <person name="Du C."/>
            <person name="Cheng J."/>
            <person name="Dai P."/>
            <person name="Han X."/>
            <person name="Huang E."/>
            <person name="Gao Y."/>
            <person name="Liu J."/>
            <person name="Shao H."/>
            <person name="Ye R."/>
            <person name="Li L."/>
            <person name="Wei W."/>
            <person name="Wang X."/>
            <person name="Wang C."/>
            <person name="Yang T."/>
            <person name="Huo Q."/>
            <person name="Li W."/>
            <person name="Guo W."/>
            <person name="Chen H."/>
            <person name="Zhou L."/>
            <person name="Ni X."/>
            <person name="Tian J."/>
            <person name="Zhou Y."/>
            <person name="Sheng Y."/>
            <person name="Liu T."/>
            <person name="Pan Y."/>
            <person name="Xia L."/>
            <person name="Li J."/>
            <person name="Zhao F."/>
            <person name="Cao W."/>
        </authorList>
    </citation>
    <scope>NUCLEOTIDE SEQUENCE</scope>
    <source>
        <strain evidence="1">Hyas-2018</strain>
    </source>
</reference>
<name>A0ACB7RR50_HYAAI</name>